<dbReference type="OrthoDB" id="9777755at2"/>
<evidence type="ECO:0000313" key="3">
    <source>
        <dbReference type="Proteomes" id="UP000261080"/>
    </source>
</evidence>
<keyword evidence="1" id="KW-0812">Transmembrane</keyword>
<dbReference type="AlphaFoldDB" id="A0A3E3K252"/>
<evidence type="ECO:0000313" key="2">
    <source>
        <dbReference type="EMBL" id="RGE87192.1"/>
    </source>
</evidence>
<dbReference type="Proteomes" id="UP000261080">
    <property type="component" value="Unassembled WGS sequence"/>
</dbReference>
<proteinExistence type="predicted"/>
<accession>A0A3E3K252</accession>
<keyword evidence="3" id="KW-1185">Reference proteome</keyword>
<dbReference type="EMBL" id="QVLX01000004">
    <property type="protein sequence ID" value="RGE87192.1"/>
    <property type="molecule type" value="Genomic_DNA"/>
</dbReference>
<comment type="caution">
    <text evidence="2">The sequence shown here is derived from an EMBL/GenBank/DDBJ whole genome shotgun (WGS) entry which is preliminary data.</text>
</comment>
<feature type="transmembrane region" description="Helical" evidence="1">
    <location>
        <begin position="37"/>
        <end position="53"/>
    </location>
</feature>
<keyword evidence="1" id="KW-0472">Membrane</keyword>
<protein>
    <submittedName>
        <fullName evidence="2">Uncharacterized protein</fullName>
    </submittedName>
</protein>
<sequence>MKTDNIWAPICGHAIYNAMSASVLPIEAVVNMGKTGAIMYTLLTVVCCSLFALKKEYRKNL</sequence>
<reference evidence="2 3" key="1">
    <citation type="submission" date="2018-08" db="EMBL/GenBank/DDBJ databases">
        <title>A genome reference for cultivated species of the human gut microbiota.</title>
        <authorList>
            <person name="Zou Y."/>
            <person name="Xue W."/>
            <person name="Luo G."/>
        </authorList>
    </citation>
    <scope>NUCLEOTIDE SEQUENCE [LARGE SCALE GENOMIC DNA]</scope>
    <source>
        <strain evidence="2 3">AF37-2AT</strain>
    </source>
</reference>
<organism evidence="2 3">
    <name type="scientific">Sellimonas intestinalis</name>
    <dbReference type="NCBI Taxonomy" id="1653434"/>
    <lineage>
        <taxon>Bacteria</taxon>
        <taxon>Bacillati</taxon>
        <taxon>Bacillota</taxon>
        <taxon>Clostridia</taxon>
        <taxon>Lachnospirales</taxon>
        <taxon>Lachnospiraceae</taxon>
        <taxon>Sellimonas</taxon>
    </lineage>
</organism>
<gene>
    <name evidence="2" type="ORF">DW016_09745</name>
</gene>
<dbReference type="RefSeq" id="WP_024732285.1">
    <property type="nucleotide sequence ID" value="NZ_BAABYU010000001.1"/>
</dbReference>
<name>A0A3E3K252_9FIRM</name>
<evidence type="ECO:0000256" key="1">
    <source>
        <dbReference type="SAM" id="Phobius"/>
    </source>
</evidence>
<keyword evidence="1" id="KW-1133">Transmembrane helix</keyword>